<proteinExistence type="predicted"/>
<feature type="transmembrane region" description="Helical" evidence="2">
    <location>
        <begin position="20"/>
        <end position="41"/>
    </location>
</feature>
<evidence type="ECO:0000256" key="2">
    <source>
        <dbReference type="SAM" id="Phobius"/>
    </source>
</evidence>
<accession>A0A1C5AAN5</accession>
<feature type="domain" description="Protein-glutamine gamma-glutamyltransferase-like C-terminal" evidence="3">
    <location>
        <begin position="141"/>
        <end position="209"/>
    </location>
</feature>
<name>A0A1C5AAN5_9ACTN</name>
<feature type="compositionally biased region" description="Low complexity" evidence="1">
    <location>
        <begin position="111"/>
        <end position="120"/>
    </location>
</feature>
<gene>
    <name evidence="4" type="ORF">GA0074696_5640</name>
</gene>
<dbReference type="RefSeq" id="WP_088963837.1">
    <property type="nucleotide sequence ID" value="NZ_LT607410.1"/>
</dbReference>
<dbReference type="Proteomes" id="UP000198228">
    <property type="component" value="Chromosome I"/>
</dbReference>
<dbReference type="EMBL" id="LT607410">
    <property type="protein sequence ID" value="SCF42186.1"/>
    <property type="molecule type" value="Genomic_DNA"/>
</dbReference>
<feature type="region of interest" description="Disordered" evidence="1">
    <location>
        <begin position="96"/>
        <end position="120"/>
    </location>
</feature>
<evidence type="ECO:0000256" key="1">
    <source>
        <dbReference type="SAM" id="MobiDB-lite"/>
    </source>
</evidence>
<protein>
    <recommendedName>
        <fullName evidence="3">Protein-glutamine gamma-glutamyltransferase-like C-terminal domain-containing protein</fullName>
    </recommendedName>
</protein>
<keyword evidence="2" id="KW-0472">Membrane</keyword>
<dbReference type="InterPro" id="IPR025403">
    <property type="entry name" value="TgpA-like_C"/>
</dbReference>
<evidence type="ECO:0000313" key="4">
    <source>
        <dbReference type="EMBL" id="SCF42186.1"/>
    </source>
</evidence>
<evidence type="ECO:0000313" key="5">
    <source>
        <dbReference type="Proteomes" id="UP000198228"/>
    </source>
</evidence>
<keyword evidence="2" id="KW-1133">Transmembrane helix</keyword>
<evidence type="ECO:0000259" key="3">
    <source>
        <dbReference type="Pfam" id="PF13559"/>
    </source>
</evidence>
<dbReference type="AlphaFoldDB" id="A0A1C5AAN5"/>
<keyword evidence="2" id="KW-0812">Transmembrane</keyword>
<organism evidence="4 5">
    <name type="scientific">Micromonospora purpureochromogenes</name>
    <dbReference type="NCBI Taxonomy" id="47872"/>
    <lineage>
        <taxon>Bacteria</taxon>
        <taxon>Bacillati</taxon>
        <taxon>Actinomycetota</taxon>
        <taxon>Actinomycetes</taxon>
        <taxon>Micromonosporales</taxon>
        <taxon>Micromonosporaceae</taxon>
        <taxon>Micromonospora</taxon>
    </lineage>
</organism>
<dbReference type="Pfam" id="PF13559">
    <property type="entry name" value="DUF4129"/>
    <property type="match status" value="1"/>
</dbReference>
<reference evidence="4 5" key="1">
    <citation type="submission" date="2016-06" db="EMBL/GenBank/DDBJ databases">
        <authorList>
            <person name="Kjaerup R.B."/>
            <person name="Dalgaard T.S."/>
            <person name="Juul-Madsen H.R."/>
        </authorList>
    </citation>
    <scope>NUCLEOTIDE SEQUENCE [LARGE SCALE GENOMIC DNA]</scope>
    <source>
        <strain evidence="4 5">DSM 43821</strain>
    </source>
</reference>
<sequence length="224" mass="25750">MSFSRWWTEATAALGDLLPLPLAALLLLLAAGLAALAWYHWPAWVPRRLPRLRRRRLRLPGLRLRLPRLRFRLPRFRFRLPRLRFRLPRWRRRRRTRPAAETPELPRPRAGDAAPAPGPALSLADRLAAEGRFAEAVRERLRGMVRRLVATGAVEQRPGMTVTELTEAAARNRPPVDPTLRAAGTIFSELWYARRTASAEHDRRMRELADELDRVLAGAPEEPR</sequence>